<evidence type="ECO:0000313" key="1">
    <source>
        <dbReference type="EMBL" id="EXZ31284.1"/>
    </source>
</evidence>
<reference evidence="1 2" key="1">
    <citation type="submission" date="2014-02" db="EMBL/GenBank/DDBJ databases">
        <authorList>
            <person name="Sears C."/>
            <person name="Carroll K."/>
            <person name="Sack B.R."/>
            <person name="Qadri F."/>
            <person name="Myers L.L."/>
            <person name="Chung G.-T."/>
            <person name="Escheverria P."/>
            <person name="Fraser C.M."/>
            <person name="Sadzewicz L."/>
            <person name="Shefchek K.A."/>
            <person name="Tallon L."/>
            <person name="Das S.P."/>
            <person name="Daugherty S."/>
            <person name="Mongodin E.F."/>
        </authorList>
    </citation>
    <scope>NUCLEOTIDE SEQUENCE [LARGE SCALE GENOMIC DNA]</scope>
    <source>
        <strain evidence="1 2">S36L11</strain>
    </source>
</reference>
<proteinExistence type="predicted"/>
<accession>A0A015Z8U3</accession>
<sequence length="84" mass="9984">MWKDIVEKFRFCDVYYLPEYVKAFEVHGDGCPLLIYYKSDTLCGINVVVRRDIADIPFFSQFIKHNKYFDYITPYGYGGWLFSG</sequence>
<dbReference type="EMBL" id="JGDJ01000046">
    <property type="protein sequence ID" value="EXZ31284.1"/>
    <property type="molecule type" value="Genomic_DNA"/>
</dbReference>
<evidence type="ECO:0000313" key="2">
    <source>
        <dbReference type="Proteomes" id="UP000022082"/>
    </source>
</evidence>
<organism evidence="1 2">
    <name type="scientific">Bacteroides fragilis str. S36L11</name>
    <dbReference type="NCBI Taxonomy" id="1339327"/>
    <lineage>
        <taxon>Bacteria</taxon>
        <taxon>Pseudomonadati</taxon>
        <taxon>Bacteroidota</taxon>
        <taxon>Bacteroidia</taxon>
        <taxon>Bacteroidales</taxon>
        <taxon>Bacteroidaceae</taxon>
        <taxon>Bacteroides</taxon>
    </lineage>
</organism>
<name>A0A015Z8U3_BACFG</name>
<dbReference type="AlphaFoldDB" id="A0A015Z8U3"/>
<protein>
    <submittedName>
        <fullName evidence="1">Uncharacterized protein</fullName>
    </submittedName>
</protein>
<feature type="non-terminal residue" evidence="1">
    <location>
        <position position="84"/>
    </location>
</feature>
<gene>
    <name evidence="1" type="ORF">M136_4954</name>
</gene>
<dbReference type="Proteomes" id="UP000022082">
    <property type="component" value="Unassembled WGS sequence"/>
</dbReference>
<comment type="caution">
    <text evidence="1">The sequence shown here is derived from an EMBL/GenBank/DDBJ whole genome shotgun (WGS) entry which is preliminary data.</text>
</comment>